<dbReference type="Pfam" id="PF12833">
    <property type="entry name" value="HTH_18"/>
    <property type="match status" value="1"/>
</dbReference>
<evidence type="ECO:0000313" key="5">
    <source>
        <dbReference type="EMBL" id="OYD26375.1"/>
    </source>
</evidence>
<gene>
    <name evidence="5" type="ORF">B6S09_02020</name>
</gene>
<dbReference type="PROSITE" id="PS00041">
    <property type="entry name" value="HTH_ARAC_FAMILY_1"/>
    <property type="match status" value="1"/>
</dbReference>
<evidence type="ECO:0000256" key="1">
    <source>
        <dbReference type="ARBA" id="ARBA00023015"/>
    </source>
</evidence>
<dbReference type="InterPro" id="IPR018060">
    <property type="entry name" value="HTH_AraC"/>
</dbReference>
<dbReference type="InterPro" id="IPR009057">
    <property type="entry name" value="Homeodomain-like_sf"/>
</dbReference>
<dbReference type="Gene3D" id="1.10.10.60">
    <property type="entry name" value="Homeodomain-like"/>
    <property type="match status" value="1"/>
</dbReference>
<comment type="caution">
    <text evidence="5">The sequence shown here is derived from an EMBL/GenBank/DDBJ whole genome shotgun (WGS) entry which is preliminary data.</text>
</comment>
<evidence type="ECO:0000259" key="4">
    <source>
        <dbReference type="PROSITE" id="PS01124"/>
    </source>
</evidence>
<dbReference type="PRINTS" id="PR00032">
    <property type="entry name" value="HTHARAC"/>
</dbReference>
<sequence length="271" mass="30816">MQILIDLANKALNTNKTLPFSVYRSIEEQHMLNVPVIKPLLIVVLSGIKRLGSEGELLCPSGSFVFLSNKPTIAMRNIPSDSEYFALLIEFEYSDFECLEYRNFETNTYFQGTIEPTLEYTLKQFVEWSEFAPPQLWHVRRKEILQVMDALGFEQVRSIMRPPTLSHKIFTIITSDLANDLDAGAISSMLAMSESTLRRKLNAEGDKFQDIKDRAKLGYGLHLVQTSANPIGRIAELCGYSSQSRFTDKFKQLFNTTPTELRKTRINGSGE</sequence>
<dbReference type="EMBL" id="NQJF01000001">
    <property type="protein sequence ID" value="OYD26375.1"/>
    <property type="molecule type" value="Genomic_DNA"/>
</dbReference>
<keyword evidence="2" id="KW-0238">DNA-binding</keyword>
<organism evidence="5 6">
    <name type="scientific">Oceanimonas baumannii</name>
    <dbReference type="NCBI Taxonomy" id="129578"/>
    <lineage>
        <taxon>Bacteria</taxon>
        <taxon>Pseudomonadati</taxon>
        <taxon>Pseudomonadota</taxon>
        <taxon>Gammaproteobacteria</taxon>
        <taxon>Aeromonadales</taxon>
        <taxon>Aeromonadaceae</taxon>
        <taxon>Oceanimonas</taxon>
    </lineage>
</organism>
<evidence type="ECO:0000256" key="3">
    <source>
        <dbReference type="ARBA" id="ARBA00023163"/>
    </source>
</evidence>
<dbReference type="GO" id="GO:0005829">
    <property type="term" value="C:cytosol"/>
    <property type="evidence" value="ECO:0007669"/>
    <property type="project" value="TreeGrafter"/>
</dbReference>
<dbReference type="RefSeq" id="WP_094276817.1">
    <property type="nucleotide sequence ID" value="NZ_NQJF01000001.1"/>
</dbReference>
<name>A0A235CR84_9GAMM</name>
<reference evidence="5 6" key="1">
    <citation type="submission" date="2017-08" db="EMBL/GenBank/DDBJ databases">
        <title>Draft Genome Sequence of the Marine Bacterium Oceanimonas baumannii ATCC 700832.</title>
        <authorList>
            <person name="Mcclelland W.D."/>
            <person name="Brennan M.A."/>
            <person name="Trachtenberg A.M."/>
            <person name="Maclea K.S."/>
        </authorList>
    </citation>
    <scope>NUCLEOTIDE SEQUENCE [LARGE SCALE GENOMIC DNA]</scope>
    <source>
        <strain evidence="5 6">ATCC 700832</strain>
    </source>
</reference>
<evidence type="ECO:0000313" key="6">
    <source>
        <dbReference type="Proteomes" id="UP000243640"/>
    </source>
</evidence>
<dbReference type="InterPro" id="IPR018062">
    <property type="entry name" value="HTH_AraC-typ_CS"/>
</dbReference>
<dbReference type="SMART" id="SM00342">
    <property type="entry name" value="HTH_ARAC"/>
    <property type="match status" value="1"/>
</dbReference>
<dbReference type="PANTHER" id="PTHR47894">
    <property type="entry name" value="HTH-TYPE TRANSCRIPTIONAL REGULATOR GADX"/>
    <property type="match status" value="1"/>
</dbReference>
<dbReference type="PROSITE" id="PS01124">
    <property type="entry name" value="HTH_ARAC_FAMILY_2"/>
    <property type="match status" value="1"/>
</dbReference>
<dbReference type="SUPFAM" id="SSF46689">
    <property type="entry name" value="Homeodomain-like"/>
    <property type="match status" value="1"/>
</dbReference>
<keyword evidence="3" id="KW-0804">Transcription</keyword>
<feature type="domain" description="HTH araC/xylS-type" evidence="4">
    <location>
        <begin position="167"/>
        <end position="264"/>
    </location>
</feature>
<dbReference type="AlphaFoldDB" id="A0A235CR84"/>
<dbReference type="GO" id="GO:0000976">
    <property type="term" value="F:transcription cis-regulatory region binding"/>
    <property type="evidence" value="ECO:0007669"/>
    <property type="project" value="TreeGrafter"/>
</dbReference>
<dbReference type="Proteomes" id="UP000243640">
    <property type="component" value="Unassembled WGS sequence"/>
</dbReference>
<dbReference type="PANTHER" id="PTHR47894:SF4">
    <property type="entry name" value="HTH-TYPE TRANSCRIPTIONAL REGULATOR GADX"/>
    <property type="match status" value="1"/>
</dbReference>
<dbReference type="OrthoDB" id="9783876at2"/>
<keyword evidence="1" id="KW-0805">Transcription regulation</keyword>
<dbReference type="InterPro" id="IPR020449">
    <property type="entry name" value="Tscrpt_reg_AraC-type_HTH"/>
</dbReference>
<accession>A0A235CR84</accession>
<dbReference type="GO" id="GO:0003700">
    <property type="term" value="F:DNA-binding transcription factor activity"/>
    <property type="evidence" value="ECO:0007669"/>
    <property type="project" value="InterPro"/>
</dbReference>
<protein>
    <submittedName>
        <fullName evidence="5">AraC family transcriptional regulator</fullName>
    </submittedName>
</protein>
<proteinExistence type="predicted"/>
<evidence type="ECO:0000256" key="2">
    <source>
        <dbReference type="ARBA" id="ARBA00023125"/>
    </source>
</evidence>